<dbReference type="Proteomes" id="UP000598971">
    <property type="component" value="Unassembled WGS sequence"/>
</dbReference>
<dbReference type="AlphaFoldDB" id="A0A8J8FAA3"/>
<dbReference type="Gene3D" id="2.60.40.1190">
    <property type="match status" value="1"/>
</dbReference>
<dbReference type="EMBL" id="WHPF01000001">
    <property type="protein sequence ID" value="NNV54055.1"/>
    <property type="molecule type" value="Genomic_DNA"/>
</dbReference>
<feature type="domain" description="Carbohydrate-binding" evidence="2">
    <location>
        <begin position="90"/>
        <end position="258"/>
    </location>
</feature>
<evidence type="ECO:0000259" key="2">
    <source>
        <dbReference type="Pfam" id="PF16011"/>
    </source>
</evidence>
<organism evidence="3 4">
    <name type="scientific">Limnovirga soli</name>
    <dbReference type="NCBI Taxonomy" id="2656915"/>
    <lineage>
        <taxon>Bacteria</taxon>
        <taxon>Pseudomonadati</taxon>
        <taxon>Bacteroidota</taxon>
        <taxon>Chitinophagia</taxon>
        <taxon>Chitinophagales</taxon>
        <taxon>Chitinophagaceae</taxon>
        <taxon>Limnovirga</taxon>
    </lineage>
</organism>
<keyword evidence="4" id="KW-1185">Reference proteome</keyword>
<gene>
    <name evidence="3" type="ORF">GD597_01200</name>
</gene>
<reference evidence="3" key="1">
    <citation type="submission" date="2019-10" db="EMBL/GenBank/DDBJ databases">
        <title>Draft genome sequence of Panacibacter sp. KCS-6.</title>
        <authorList>
            <person name="Yim K.J."/>
        </authorList>
    </citation>
    <scope>NUCLEOTIDE SEQUENCE</scope>
    <source>
        <strain evidence="3">KCS-6</strain>
    </source>
</reference>
<dbReference type="RefSeq" id="WP_171605968.1">
    <property type="nucleotide sequence ID" value="NZ_WHPF01000001.1"/>
</dbReference>
<dbReference type="Pfam" id="PF16011">
    <property type="entry name" value="CBM9_2"/>
    <property type="match status" value="1"/>
</dbReference>
<protein>
    <recommendedName>
        <fullName evidence="2">Carbohydrate-binding domain-containing protein</fullName>
    </recommendedName>
</protein>
<keyword evidence="1" id="KW-0732">Signal</keyword>
<dbReference type="GO" id="GO:0016052">
    <property type="term" value="P:carbohydrate catabolic process"/>
    <property type="evidence" value="ECO:0007669"/>
    <property type="project" value="InterPro"/>
</dbReference>
<evidence type="ECO:0000256" key="1">
    <source>
        <dbReference type="SAM" id="SignalP"/>
    </source>
</evidence>
<accession>A0A8J8FAA3</accession>
<dbReference type="InterPro" id="IPR010502">
    <property type="entry name" value="Carb-bd_dom_fam9"/>
</dbReference>
<evidence type="ECO:0000313" key="3">
    <source>
        <dbReference type="EMBL" id="NNV54055.1"/>
    </source>
</evidence>
<proteinExistence type="predicted"/>
<dbReference type="CDD" id="cd09620">
    <property type="entry name" value="CBM9_like_3"/>
    <property type="match status" value="1"/>
</dbReference>
<dbReference type="SUPFAM" id="SSF49344">
    <property type="entry name" value="CBD9-like"/>
    <property type="match status" value="1"/>
</dbReference>
<dbReference type="GO" id="GO:0004553">
    <property type="term" value="F:hydrolase activity, hydrolyzing O-glycosyl compounds"/>
    <property type="evidence" value="ECO:0007669"/>
    <property type="project" value="InterPro"/>
</dbReference>
<comment type="caution">
    <text evidence="3">The sequence shown here is derived from an EMBL/GenBank/DDBJ whole genome shotgun (WGS) entry which is preliminary data.</text>
</comment>
<dbReference type="GO" id="GO:0030246">
    <property type="term" value="F:carbohydrate binding"/>
    <property type="evidence" value="ECO:0007669"/>
    <property type="project" value="InterPro"/>
</dbReference>
<feature type="chain" id="PRO_5035161406" description="Carbohydrate-binding domain-containing protein" evidence="1">
    <location>
        <begin position="27"/>
        <end position="259"/>
    </location>
</feature>
<feature type="signal peptide" evidence="1">
    <location>
        <begin position="1"/>
        <end position="26"/>
    </location>
</feature>
<evidence type="ECO:0000313" key="4">
    <source>
        <dbReference type="Proteomes" id="UP000598971"/>
    </source>
</evidence>
<sequence>MCTNRNYKARGIIVLAALIITALANAQINNSGHILKVGKTTDFTFTGDGSSNNWNNTGWQTITERNTSLLQQNKWNIPADKARNLLHYSTQFKIMYSDKGIYCLYQCEDSAITATLTEDYANLYDEDVVEAFFWPDSAMPLYLEYELSPLNYELPILILNNKGNIMGWKPWQYNDGRKIIHAIHINKNANTSGRISWTAELFIPFALLGPMNNVPPKKGTQWRANFYRIDYDKNPAYSSWQLTQSNYHDYKSFGTIEFN</sequence>
<name>A0A8J8FAA3_9BACT</name>